<dbReference type="RefSeq" id="WP_187763957.1">
    <property type="nucleotide sequence ID" value="NZ_CP061038.1"/>
</dbReference>
<dbReference type="AlphaFoldDB" id="A0A7H0LPP9"/>
<feature type="domain" description="AB hydrolase-1" evidence="2">
    <location>
        <begin position="107"/>
        <end position="159"/>
    </location>
</feature>
<feature type="region of interest" description="Disordered" evidence="1">
    <location>
        <begin position="171"/>
        <end position="191"/>
    </location>
</feature>
<dbReference type="GO" id="GO:0016787">
    <property type="term" value="F:hydrolase activity"/>
    <property type="evidence" value="ECO:0007669"/>
    <property type="project" value="UniProtKB-KW"/>
</dbReference>
<feature type="compositionally biased region" description="Basic and acidic residues" evidence="1">
    <location>
        <begin position="171"/>
        <end position="181"/>
    </location>
</feature>
<organism evidence="3 4">
    <name type="scientific">Sphingomonas alpina</name>
    <dbReference type="NCBI Taxonomy" id="653931"/>
    <lineage>
        <taxon>Bacteria</taxon>
        <taxon>Pseudomonadati</taxon>
        <taxon>Pseudomonadota</taxon>
        <taxon>Alphaproteobacteria</taxon>
        <taxon>Sphingomonadales</taxon>
        <taxon>Sphingomonadaceae</taxon>
        <taxon>Sphingomonas</taxon>
    </lineage>
</organism>
<evidence type="ECO:0000256" key="1">
    <source>
        <dbReference type="SAM" id="MobiDB-lite"/>
    </source>
</evidence>
<dbReference type="SUPFAM" id="SSF53474">
    <property type="entry name" value="alpha/beta-Hydrolases"/>
    <property type="match status" value="1"/>
</dbReference>
<gene>
    <name evidence="3" type="ORF">H3Z74_11260</name>
</gene>
<dbReference type="Proteomes" id="UP000516148">
    <property type="component" value="Chromosome"/>
</dbReference>
<dbReference type="Pfam" id="PF00561">
    <property type="entry name" value="Abhydrolase_1"/>
    <property type="match status" value="1"/>
</dbReference>
<keyword evidence="3" id="KW-0378">Hydrolase</keyword>
<dbReference type="Gene3D" id="3.40.50.1820">
    <property type="entry name" value="alpha/beta hydrolase"/>
    <property type="match status" value="1"/>
</dbReference>
<accession>A0A7H0LPP9</accession>
<protein>
    <submittedName>
        <fullName evidence="3">Alpha/beta hydrolase</fullName>
    </submittedName>
</protein>
<reference evidence="3 4" key="1">
    <citation type="submission" date="2020-09" db="EMBL/GenBank/DDBJ databases">
        <title>Sphingomonas sp., a new species isolated from pork steak.</title>
        <authorList>
            <person name="Heidler von Heilborn D."/>
        </authorList>
    </citation>
    <scope>NUCLEOTIDE SEQUENCE [LARGE SCALE GENOMIC DNA]</scope>
    <source>
        <strain evidence="4">S8-3T</strain>
    </source>
</reference>
<dbReference type="EMBL" id="CP061038">
    <property type="protein sequence ID" value="QNQ11652.1"/>
    <property type="molecule type" value="Genomic_DNA"/>
</dbReference>
<dbReference type="InterPro" id="IPR000073">
    <property type="entry name" value="AB_hydrolase_1"/>
</dbReference>
<evidence type="ECO:0000313" key="3">
    <source>
        <dbReference type="EMBL" id="QNQ11652.1"/>
    </source>
</evidence>
<proteinExistence type="predicted"/>
<name>A0A7H0LPP9_9SPHN</name>
<keyword evidence="4" id="KW-1185">Reference proteome</keyword>
<dbReference type="InterPro" id="IPR029058">
    <property type="entry name" value="AB_hydrolase_fold"/>
</dbReference>
<dbReference type="KEGG" id="spap:H3Z74_11260"/>
<sequence>MASQAYNPEAIRAPSALLALTELPRALAEFGSLGFAAPILATAPRGDGHPVLVLPGFVTSDMSTTVLRKFLTGLGYEAHAWELGRNLGPKAIGREGEKLVARLQAVHELTGQKVSIVGWSLGGVMARQLSRRAPDAVRQVITLGSPFTGSPRATNAWRAYQILTGHHIDSDDARSQMRESEAPPPVPSTSIFTREDGVVAWQNCIEPRDPQTDNIQVHGSHCGLGVNPAVLYAIADRLAQADGDWHPFKRDGLKALVYPFAGHA</sequence>
<evidence type="ECO:0000313" key="4">
    <source>
        <dbReference type="Proteomes" id="UP000516148"/>
    </source>
</evidence>
<evidence type="ECO:0000259" key="2">
    <source>
        <dbReference type="Pfam" id="PF00561"/>
    </source>
</evidence>